<dbReference type="Proteomes" id="UP001519460">
    <property type="component" value="Unassembled WGS sequence"/>
</dbReference>
<reference evidence="2 3" key="1">
    <citation type="journal article" date="2023" name="Sci. Data">
        <title>Genome assembly of the Korean intertidal mud-creeper Batillaria attramentaria.</title>
        <authorList>
            <person name="Patra A.K."/>
            <person name="Ho P.T."/>
            <person name="Jun S."/>
            <person name="Lee S.J."/>
            <person name="Kim Y."/>
            <person name="Won Y.J."/>
        </authorList>
    </citation>
    <scope>NUCLEOTIDE SEQUENCE [LARGE SCALE GENOMIC DNA]</scope>
    <source>
        <strain evidence="2">Wonlab-2016</strain>
    </source>
</reference>
<dbReference type="EMBL" id="JACVVK020000299">
    <property type="protein sequence ID" value="KAK7479596.1"/>
    <property type="molecule type" value="Genomic_DNA"/>
</dbReference>
<feature type="region of interest" description="Disordered" evidence="1">
    <location>
        <begin position="78"/>
        <end position="100"/>
    </location>
</feature>
<dbReference type="AlphaFoldDB" id="A0ABD0JY82"/>
<evidence type="ECO:0000313" key="2">
    <source>
        <dbReference type="EMBL" id="KAK7479596.1"/>
    </source>
</evidence>
<evidence type="ECO:0000256" key="1">
    <source>
        <dbReference type="SAM" id="MobiDB-lite"/>
    </source>
</evidence>
<comment type="caution">
    <text evidence="2">The sequence shown here is derived from an EMBL/GenBank/DDBJ whole genome shotgun (WGS) entry which is preliminary data.</text>
</comment>
<accession>A0ABD0JY82</accession>
<name>A0ABD0JY82_9CAEN</name>
<organism evidence="2 3">
    <name type="scientific">Batillaria attramentaria</name>
    <dbReference type="NCBI Taxonomy" id="370345"/>
    <lineage>
        <taxon>Eukaryota</taxon>
        <taxon>Metazoa</taxon>
        <taxon>Spiralia</taxon>
        <taxon>Lophotrochozoa</taxon>
        <taxon>Mollusca</taxon>
        <taxon>Gastropoda</taxon>
        <taxon>Caenogastropoda</taxon>
        <taxon>Sorbeoconcha</taxon>
        <taxon>Cerithioidea</taxon>
        <taxon>Batillariidae</taxon>
        <taxon>Batillaria</taxon>
    </lineage>
</organism>
<proteinExistence type="predicted"/>
<protein>
    <submittedName>
        <fullName evidence="2">Uncharacterized protein</fullName>
    </submittedName>
</protein>
<gene>
    <name evidence="2" type="ORF">BaRGS_00029145</name>
</gene>
<keyword evidence="3" id="KW-1185">Reference proteome</keyword>
<evidence type="ECO:0000313" key="3">
    <source>
        <dbReference type="Proteomes" id="UP001519460"/>
    </source>
</evidence>
<sequence>MSKPSIDNTEDLMAAIIMILKSPSADLTWQKGAKRQMANLDRVDSRLGGTLPQEAVLRARADGKEDWELSLRRTVSLGSGSCEVSPYDAEQGETTSPEGG</sequence>